<accession>A0A8X7ZCQ6</accession>
<keyword evidence="1" id="KW-1133">Transmembrane helix</keyword>
<evidence type="ECO:0000313" key="3">
    <source>
        <dbReference type="Proteomes" id="UP000886885"/>
    </source>
</evidence>
<feature type="transmembrane region" description="Helical" evidence="1">
    <location>
        <begin position="71"/>
        <end position="93"/>
    </location>
</feature>
<proteinExistence type="predicted"/>
<keyword evidence="1" id="KW-0812">Transmembrane</keyword>
<protein>
    <recommendedName>
        <fullName evidence="4">RNase H type-1 domain-containing protein</fullName>
    </recommendedName>
</protein>
<keyword evidence="3" id="KW-1185">Reference proteome</keyword>
<comment type="caution">
    <text evidence="2">The sequence shown here is derived from an EMBL/GenBank/DDBJ whole genome shotgun (WGS) entry which is preliminary data.</text>
</comment>
<dbReference type="AlphaFoldDB" id="A0A8X7ZCQ6"/>
<evidence type="ECO:0000256" key="1">
    <source>
        <dbReference type="SAM" id="Phobius"/>
    </source>
</evidence>
<sequence>MPSLQTALPPELANNVIRVNFTVNVFDELNILIGNYVCNSPGLMKLNTDGLLLGKLGLAGVGGVLKYSFSFSIFAGIINSNFVPLLAALKALVISINRDMMIGDRLVVETDSSLVLGFEHTLLQGLLMKGQPKICFLVIQDALNVGTLMWNWGTDFGSQLLLCAARGLINHILYEAERLSGRRTIKSI</sequence>
<organism evidence="2 3">
    <name type="scientific">Populus tomentosa</name>
    <name type="common">Chinese white poplar</name>
    <dbReference type="NCBI Taxonomy" id="118781"/>
    <lineage>
        <taxon>Eukaryota</taxon>
        <taxon>Viridiplantae</taxon>
        <taxon>Streptophyta</taxon>
        <taxon>Embryophyta</taxon>
        <taxon>Tracheophyta</taxon>
        <taxon>Spermatophyta</taxon>
        <taxon>Magnoliopsida</taxon>
        <taxon>eudicotyledons</taxon>
        <taxon>Gunneridae</taxon>
        <taxon>Pentapetalae</taxon>
        <taxon>rosids</taxon>
        <taxon>fabids</taxon>
        <taxon>Malpighiales</taxon>
        <taxon>Salicaceae</taxon>
        <taxon>Saliceae</taxon>
        <taxon>Populus</taxon>
    </lineage>
</organism>
<name>A0A8X7ZCQ6_POPTO</name>
<gene>
    <name evidence="2" type="ORF">POTOM_031481</name>
</gene>
<evidence type="ECO:0000313" key="2">
    <source>
        <dbReference type="EMBL" id="KAG6764028.1"/>
    </source>
</evidence>
<dbReference type="EMBL" id="JAAWWB010000016">
    <property type="protein sequence ID" value="KAG6764028.1"/>
    <property type="molecule type" value="Genomic_DNA"/>
</dbReference>
<dbReference type="Proteomes" id="UP000886885">
    <property type="component" value="Chromosome 8D"/>
</dbReference>
<keyword evidence="1" id="KW-0472">Membrane</keyword>
<evidence type="ECO:0008006" key="4">
    <source>
        <dbReference type="Google" id="ProtNLM"/>
    </source>
</evidence>
<reference evidence="2" key="1">
    <citation type="journal article" date="2020" name="bioRxiv">
        <title>Hybrid origin of Populus tomentosa Carr. identified through genome sequencing and phylogenomic analysis.</title>
        <authorList>
            <person name="An X."/>
            <person name="Gao K."/>
            <person name="Chen Z."/>
            <person name="Li J."/>
            <person name="Yang X."/>
            <person name="Yang X."/>
            <person name="Zhou J."/>
            <person name="Guo T."/>
            <person name="Zhao T."/>
            <person name="Huang S."/>
            <person name="Miao D."/>
            <person name="Khan W.U."/>
            <person name="Rao P."/>
            <person name="Ye M."/>
            <person name="Lei B."/>
            <person name="Liao W."/>
            <person name="Wang J."/>
            <person name="Ji L."/>
            <person name="Li Y."/>
            <person name="Guo B."/>
            <person name="Mustafa N.S."/>
            <person name="Li S."/>
            <person name="Yun Q."/>
            <person name="Keller S.R."/>
            <person name="Mao J."/>
            <person name="Zhang R."/>
            <person name="Strauss S.H."/>
        </authorList>
    </citation>
    <scope>NUCLEOTIDE SEQUENCE</scope>
    <source>
        <strain evidence="2">GM15</strain>
        <tissue evidence="2">Leaf</tissue>
    </source>
</reference>